<dbReference type="PANTHER" id="PTHR43420:SF3">
    <property type="entry name" value="N-ACETYLTRANSFERASE DOMAIN-CONTAINING PROTEIN"/>
    <property type="match status" value="1"/>
</dbReference>
<dbReference type="PROSITE" id="PS51186">
    <property type="entry name" value="GNAT"/>
    <property type="match status" value="1"/>
</dbReference>
<keyword evidence="5" id="KW-1185">Reference proteome</keyword>
<dbReference type="CDD" id="cd04301">
    <property type="entry name" value="NAT_SF"/>
    <property type="match status" value="1"/>
</dbReference>
<dbReference type="Pfam" id="PF08445">
    <property type="entry name" value="FR47"/>
    <property type="match status" value="1"/>
</dbReference>
<organism evidence="4 5">
    <name type="scientific">Pseudoduganella flava</name>
    <dbReference type="NCBI Taxonomy" id="871742"/>
    <lineage>
        <taxon>Bacteria</taxon>
        <taxon>Pseudomonadati</taxon>
        <taxon>Pseudomonadota</taxon>
        <taxon>Betaproteobacteria</taxon>
        <taxon>Burkholderiales</taxon>
        <taxon>Oxalobacteraceae</taxon>
        <taxon>Telluria group</taxon>
        <taxon>Pseudoduganella</taxon>
    </lineage>
</organism>
<evidence type="ECO:0000313" key="5">
    <source>
        <dbReference type="Proteomes" id="UP000437862"/>
    </source>
</evidence>
<dbReference type="Proteomes" id="UP000437862">
    <property type="component" value="Chromosome"/>
</dbReference>
<gene>
    <name evidence="4" type="ORF">GO485_25505</name>
</gene>
<keyword evidence="2" id="KW-0012">Acyltransferase</keyword>
<dbReference type="InterPro" id="IPR000182">
    <property type="entry name" value="GNAT_dom"/>
</dbReference>
<accession>A0ABX6FY73</accession>
<name>A0ABX6FY73_9BURK</name>
<proteinExistence type="predicted"/>
<sequence length="243" mass="27041">MAIDSKTGQYSPEEENKTMKDRLANPIWSALTSGQRHLAQVLGDMRRYEPDVAPFCAVPEDGMFVRGTDLEYVTEDAYFLGATPTVPEGWRLTELGGVMQMVYRDGPVDAPPPEGIVQLDALDPAMVELTDIAFPGYFRRRTGIMGRYYGIHDGERLVALSGERMDLSDLREVSAVCTHPDYTGRGYAKLLVRHVMHGMQRDGVTPMLHVGEKNARAIALYEALGFERNGVLRHAKLSRPPST</sequence>
<keyword evidence="1" id="KW-0808">Transferase</keyword>
<dbReference type="InterPro" id="IPR050680">
    <property type="entry name" value="YpeA/RimI_acetyltransf"/>
</dbReference>
<dbReference type="EMBL" id="CP046904">
    <property type="protein sequence ID" value="QGZ42070.1"/>
    <property type="molecule type" value="Genomic_DNA"/>
</dbReference>
<dbReference type="InterPro" id="IPR016181">
    <property type="entry name" value="Acyl_CoA_acyltransferase"/>
</dbReference>
<evidence type="ECO:0000259" key="3">
    <source>
        <dbReference type="PROSITE" id="PS51186"/>
    </source>
</evidence>
<dbReference type="Gene3D" id="3.40.630.30">
    <property type="match status" value="1"/>
</dbReference>
<evidence type="ECO:0000256" key="2">
    <source>
        <dbReference type="ARBA" id="ARBA00023315"/>
    </source>
</evidence>
<dbReference type="PANTHER" id="PTHR43420">
    <property type="entry name" value="ACETYLTRANSFERASE"/>
    <property type="match status" value="1"/>
</dbReference>
<evidence type="ECO:0000256" key="1">
    <source>
        <dbReference type="ARBA" id="ARBA00022679"/>
    </source>
</evidence>
<dbReference type="SUPFAM" id="SSF55729">
    <property type="entry name" value="Acyl-CoA N-acyltransferases (Nat)"/>
    <property type="match status" value="1"/>
</dbReference>
<dbReference type="InterPro" id="IPR013653">
    <property type="entry name" value="GCN5-like_dom"/>
</dbReference>
<evidence type="ECO:0000313" key="4">
    <source>
        <dbReference type="EMBL" id="QGZ42070.1"/>
    </source>
</evidence>
<feature type="domain" description="N-acetyltransferase" evidence="3">
    <location>
        <begin position="101"/>
        <end position="243"/>
    </location>
</feature>
<reference evidence="4 5" key="1">
    <citation type="submission" date="2019-12" db="EMBL/GenBank/DDBJ databases">
        <title>Draft Genome Sequences of Six Type Strains of the Genus Massilia.</title>
        <authorList>
            <person name="Miess H."/>
            <person name="Frediansyah A."/>
            <person name="Goeker M."/>
            <person name="Gross H."/>
        </authorList>
    </citation>
    <scope>NUCLEOTIDE SEQUENCE [LARGE SCALE GENOMIC DNA]</scope>
    <source>
        <strain evidence="4 5">DSM 26639</strain>
    </source>
</reference>
<protein>
    <submittedName>
        <fullName evidence="4">GNAT family N-acetyltransferase</fullName>
    </submittedName>
</protein>